<accession>A0A067GXF9</accession>
<keyword evidence="1" id="KW-0812">Transmembrane</keyword>
<evidence type="ECO:0000313" key="3">
    <source>
        <dbReference type="Proteomes" id="UP000027120"/>
    </source>
</evidence>
<feature type="transmembrane region" description="Helical" evidence="1">
    <location>
        <begin position="64"/>
        <end position="84"/>
    </location>
</feature>
<evidence type="ECO:0000256" key="1">
    <source>
        <dbReference type="SAM" id="Phobius"/>
    </source>
</evidence>
<keyword evidence="1" id="KW-1133">Transmembrane helix</keyword>
<dbReference type="EMBL" id="KK784874">
    <property type="protein sequence ID" value="KDO84403.1"/>
    <property type="molecule type" value="Genomic_DNA"/>
</dbReference>
<evidence type="ECO:0000313" key="2">
    <source>
        <dbReference type="EMBL" id="KDO84403.1"/>
    </source>
</evidence>
<keyword evidence="3" id="KW-1185">Reference proteome</keyword>
<gene>
    <name evidence="2" type="ORF">CISIN_1g038690mg</name>
</gene>
<sequence>MVCLVIHYWECTWVDGQILELLFLQDLFSPSPFFFFGGLPSPVVLVLLPSFCFNLIAENGRWMLLLNFSVSVAVDMAICFSIEFF</sequence>
<organism evidence="2 3">
    <name type="scientific">Citrus sinensis</name>
    <name type="common">Sweet orange</name>
    <name type="synonym">Citrus aurantium var. sinensis</name>
    <dbReference type="NCBI Taxonomy" id="2711"/>
    <lineage>
        <taxon>Eukaryota</taxon>
        <taxon>Viridiplantae</taxon>
        <taxon>Streptophyta</taxon>
        <taxon>Embryophyta</taxon>
        <taxon>Tracheophyta</taxon>
        <taxon>Spermatophyta</taxon>
        <taxon>Magnoliopsida</taxon>
        <taxon>eudicotyledons</taxon>
        <taxon>Gunneridae</taxon>
        <taxon>Pentapetalae</taxon>
        <taxon>rosids</taxon>
        <taxon>malvids</taxon>
        <taxon>Sapindales</taxon>
        <taxon>Rutaceae</taxon>
        <taxon>Aurantioideae</taxon>
        <taxon>Citrus</taxon>
    </lineage>
</organism>
<proteinExistence type="predicted"/>
<protein>
    <recommendedName>
        <fullName evidence="4">Transmembrane protein</fullName>
    </recommendedName>
</protein>
<feature type="transmembrane region" description="Helical" evidence="1">
    <location>
        <begin position="33"/>
        <end position="57"/>
    </location>
</feature>
<dbReference type="Proteomes" id="UP000027120">
    <property type="component" value="Unassembled WGS sequence"/>
</dbReference>
<keyword evidence="1" id="KW-0472">Membrane</keyword>
<reference evidence="2 3" key="1">
    <citation type="submission" date="2014-04" db="EMBL/GenBank/DDBJ databases">
        <authorList>
            <consortium name="International Citrus Genome Consortium"/>
            <person name="Gmitter F."/>
            <person name="Chen C."/>
            <person name="Farmerie W."/>
            <person name="Harkins T."/>
            <person name="Desany B."/>
            <person name="Mohiuddin M."/>
            <person name="Kodira C."/>
            <person name="Borodovsky M."/>
            <person name="Lomsadze A."/>
            <person name="Burns P."/>
            <person name="Jenkins J."/>
            <person name="Prochnik S."/>
            <person name="Shu S."/>
            <person name="Chapman J."/>
            <person name="Pitluck S."/>
            <person name="Schmutz J."/>
            <person name="Rokhsar D."/>
        </authorList>
    </citation>
    <scope>NUCLEOTIDE SEQUENCE</scope>
</reference>
<dbReference type="AlphaFoldDB" id="A0A067GXF9"/>
<name>A0A067GXF9_CITSI</name>
<evidence type="ECO:0008006" key="4">
    <source>
        <dbReference type="Google" id="ProtNLM"/>
    </source>
</evidence>